<dbReference type="PANTHER" id="PTHR10677">
    <property type="entry name" value="UBIQUILIN"/>
    <property type="match status" value="1"/>
</dbReference>
<dbReference type="GO" id="GO:0006511">
    <property type="term" value="P:ubiquitin-dependent protein catabolic process"/>
    <property type="evidence" value="ECO:0007669"/>
    <property type="project" value="TreeGrafter"/>
</dbReference>
<dbReference type="Pfam" id="PF00240">
    <property type="entry name" value="ubiquitin"/>
    <property type="match status" value="1"/>
</dbReference>
<sequence>MVKDFKELIRPKFNAEPDQLCLIFAGKIMNDSDNMLQHNVKDGLTIHLVVRVAPRTPETGSQRPPADISATPFQLGNLGGLAGLAQMGMGSANFMDIQNQMQNELLSNPTMLRGLLDNPLVQQLMNNPEVMRTLITRNPQMQELIER</sequence>
<dbReference type="InterPro" id="IPR006636">
    <property type="entry name" value="STI1_HS-bd"/>
</dbReference>
<reference evidence="2" key="1">
    <citation type="journal article" date="2023" name="Insect Mol. Biol.">
        <title>Genome sequencing provides insights into the evolution of gene families encoding plant cell wall-degrading enzymes in longhorned beetles.</title>
        <authorList>
            <person name="Shin N.R."/>
            <person name="Okamura Y."/>
            <person name="Kirsch R."/>
            <person name="Pauchet Y."/>
        </authorList>
    </citation>
    <scope>NUCLEOTIDE SEQUENCE</scope>
    <source>
        <strain evidence="2">RBIC_L_NR</strain>
    </source>
</reference>
<dbReference type="GO" id="GO:0005829">
    <property type="term" value="C:cytosol"/>
    <property type="evidence" value="ECO:0007669"/>
    <property type="project" value="TreeGrafter"/>
</dbReference>
<organism evidence="2 3">
    <name type="scientific">Rhamnusium bicolor</name>
    <dbReference type="NCBI Taxonomy" id="1586634"/>
    <lineage>
        <taxon>Eukaryota</taxon>
        <taxon>Metazoa</taxon>
        <taxon>Ecdysozoa</taxon>
        <taxon>Arthropoda</taxon>
        <taxon>Hexapoda</taxon>
        <taxon>Insecta</taxon>
        <taxon>Pterygota</taxon>
        <taxon>Neoptera</taxon>
        <taxon>Endopterygota</taxon>
        <taxon>Coleoptera</taxon>
        <taxon>Polyphaga</taxon>
        <taxon>Cucujiformia</taxon>
        <taxon>Chrysomeloidea</taxon>
        <taxon>Cerambycidae</taxon>
        <taxon>Lepturinae</taxon>
        <taxon>Rhagiini</taxon>
        <taxon>Rhamnusium</taxon>
    </lineage>
</organism>
<evidence type="ECO:0000313" key="2">
    <source>
        <dbReference type="EMBL" id="KAJ8937769.1"/>
    </source>
</evidence>
<dbReference type="EMBL" id="JANEYF010003275">
    <property type="protein sequence ID" value="KAJ8937769.1"/>
    <property type="molecule type" value="Genomic_DNA"/>
</dbReference>
<name>A0AAV8XH00_9CUCU</name>
<dbReference type="Proteomes" id="UP001162156">
    <property type="component" value="Unassembled WGS sequence"/>
</dbReference>
<accession>A0AAV8XH00</accession>
<dbReference type="SMART" id="SM00727">
    <property type="entry name" value="STI1"/>
    <property type="match status" value="1"/>
</dbReference>
<dbReference type="InterPro" id="IPR015496">
    <property type="entry name" value="Ubiquilin"/>
</dbReference>
<comment type="caution">
    <text evidence="2">The sequence shown here is derived from an EMBL/GenBank/DDBJ whole genome shotgun (WGS) entry which is preliminary data.</text>
</comment>
<protein>
    <recommendedName>
        <fullName evidence="1">Ubiquitin-like domain-containing protein</fullName>
    </recommendedName>
</protein>
<dbReference type="GO" id="GO:0031593">
    <property type="term" value="F:polyubiquitin modification-dependent protein binding"/>
    <property type="evidence" value="ECO:0007669"/>
    <property type="project" value="TreeGrafter"/>
</dbReference>
<gene>
    <name evidence="2" type="ORF">NQ314_011726</name>
</gene>
<evidence type="ECO:0000313" key="3">
    <source>
        <dbReference type="Proteomes" id="UP001162156"/>
    </source>
</evidence>
<feature type="domain" description="Ubiquitin-like" evidence="1">
    <location>
        <begin position="1"/>
        <end position="51"/>
    </location>
</feature>
<dbReference type="Pfam" id="PF23195">
    <property type="entry name" value="UBQLN1"/>
    <property type="match status" value="1"/>
</dbReference>
<dbReference type="AlphaFoldDB" id="A0AAV8XH00"/>
<dbReference type="SUPFAM" id="SSF54236">
    <property type="entry name" value="Ubiquitin-like"/>
    <property type="match status" value="1"/>
</dbReference>
<dbReference type="PANTHER" id="PTHR10677:SF3">
    <property type="entry name" value="FI07626P-RELATED"/>
    <property type="match status" value="1"/>
</dbReference>
<evidence type="ECO:0000259" key="1">
    <source>
        <dbReference type="PROSITE" id="PS50053"/>
    </source>
</evidence>
<keyword evidence="3" id="KW-1185">Reference proteome</keyword>
<dbReference type="InterPro" id="IPR000626">
    <property type="entry name" value="Ubiquitin-like_dom"/>
</dbReference>
<dbReference type="PROSITE" id="PS50053">
    <property type="entry name" value="UBIQUITIN_2"/>
    <property type="match status" value="1"/>
</dbReference>
<proteinExistence type="predicted"/>
<dbReference type="InterPro" id="IPR029071">
    <property type="entry name" value="Ubiquitin-like_domsf"/>
</dbReference>
<dbReference type="Gene3D" id="3.10.20.90">
    <property type="entry name" value="Phosphatidylinositol 3-kinase Catalytic Subunit, Chain A, domain 1"/>
    <property type="match status" value="1"/>
</dbReference>